<dbReference type="InterPro" id="IPR000219">
    <property type="entry name" value="DH_dom"/>
</dbReference>
<feature type="compositionally biased region" description="Basic residues" evidence="1">
    <location>
        <begin position="106"/>
        <end position="138"/>
    </location>
</feature>
<feature type="compositionally biased region" description="Acidic residues" evidence="1">
    <location>
        <begin position="88"/>
        <end position="100"/>
    </location>
</feature>
<feature type="domain" description="DH" evidence="2">
    <location>
        <begin position="205"/>
        <end position="388"/>
    </location>
</feature>
<feature type="region of interest" description="Disordered" evidence="1">
    <location>
        <begin position="86"/>
        <end position="138"/>
    </location>
</feature>
<evidence type="ECO:0000256" key="1">
    <source>
        <dbReference type="SAM" id="MobiDB-lite"/>
    </source>
</evidence>
<evidence type="ECO:0000313" key="4">
    <source>
        <dbReference type="Proteomes" id="UP001150062"/>
    </source>
</evidence>
<name>A0ABQ8Z0F1_9EUKA</name>
<dbReference type="Gene3D" id="1.20.900.10">
    <property type="entry name" value="Dbl homology (DH) domain"/>
    <property type="match status" value="1"/>
</dbReference>
<dbReference type="CDD" id="cd00160">
    <property type="entry name" value="RhoGEF"/>
    <property type="match status" value="1"/>
</dbReference>
<dbReference type="PROSITE" id="PS50010">
    <property type="entry name" value="DH_2"/>
    <property type="match status" value="1"/>
</dbReference>
<dbReference type="InterPro" id="IPR035899">
    <property type="entry name" value="DBL_dom_sf"/>
</dbReference>
<dbReference type="EMBL" id="JAOAOG010000084">
    <property type="protein sequence ID" value="KAJ6250212.1"/>
    <property type="molecule type" value="Genomic_DNA"/>
</dbReference>
<protein>
    <submittedName>
        <fullName evidence="3">Faciogenital dysplasia protein</fullName>
    </submittedName>
</protein>
<accession>A0ABQ8Z0F1</accession>
<evidence type="ECO:0000259" key="2">
    <source>
        <dbReference type="PROSITE" id="PS50010"/>
    </source>
</evidence>
<proteinExistence type="predicted"/>
<organism evidence="3 4">
    <name type="scientific">Anaeramoeba flamelloides</name>
    <dbReference type="NCBI Taxonomy" id="1746091"/>
    <lineage>
        <taxon>Eukaryota</taxon>
        <taxon>Metamonada</taxon>
        <taxon>Anaeramoebidae</taxon>
        <taxon>Anaeramoeba</taxon>
    </lineage>
</organism>
<reference evidence="3" key="1">
    <citation type="submission" date="2022-08" db="EMBL/GenBank/DDBJ databases">
        <title>Novel sulfate-reducing endosymbionts in the free-living metamonad Anaeramoeba.</title>
        <authorList>
            <person name="Jerlstrom-Hultqvist J."/>
            <person name="Cepicka I."/>
            <person name="Gallot-Lavallee L."/>
            <person name="Salas-Leiva D."/>
            <person name="Curtis B.A."/>
            <person name="Zahonova K."/>
            <person name="Pipaliya S."/>
            <person name="Dacks J."/>
            <person name="Roger A.J."/>
        </authorList>
    </citation>
    <scope>NUCLEOTIDE SEQUENCE</scope>
    <source>
        <strain evidence="3">Schooner1</strain>
    </source>
</reference>
<comment type="caution">
    <text evidence="3">The sequence shown here is derived from an EMBL/GenBank/DDBJ whole genome shotgun (WGS) entry which is preliminary data.</text>
</comment>
<dbReference type="PANTHER" id="PTHR12673:SF263">
    <property type="entry name" value="PLECKSTRIN DOMAIN-CONTAINING PROTEIN"/>
    <property type="match status" value="1"/>
</dbReference>
<dbReference type="SUPFAM" id="SSF48065">
    <property type="entry name" value="DBL homology domain (DH-domain)"/>
    <property type="match status" value="1"/>
</dbReference>
<dbReference type="Pfam" id="PF00621">
    <property type="entry name" value="RhoGEF"/>
    <property type="match status" value="1"/>
</dbReference>
<dbReference type="SMART" id="SM00325">
    <property type="entry name" value="RhoGEF"/>
    <property type="match status" value="1"/>
</dbReference>
<keyword evidence="4" id="KW-1185">Reference proteome</keyword>
<evidence type="ECO:0000313" key="3">
    <source>
        <dbReference type="EMBL" id="KAJ6250212.1"/>
    </source>
</evidence>
<dbReference type="Proteomes" id="UP001150062">
    <property type="component" value="Unassembled WGS sequence"/>
</dbReference>
<gene>
    <name evidence="3" type="ORF">M0813_16267</name>
</gene>
<dbReference type="PROSITE" id="PS50096">
    <property type="entry name" value="IQ"/>
    <property type="match status" value="1"/>
</dbReference>
<dbReference type="PANTHER" id="PTHR12673">
    <property type="entry name" value="FACIOGENITAL DYSPLASIA PROTEIN"/>
    <property type="match status" value="1"/>
</dbReference>
<dbReference type="InterPro" id="IPR051092">
    <property type="entry name" value="FYVE_RhoGEF_PH"/>
</dbReference>
<sequence length="582" mass="69269">MGQQESVLNEKQKRYSHRNRVILETTLVSTSKRKLRHLQDENVSLDFQRLVHSELVSGVKSNNSYSQFQIKNSLGRSRKLIIGSGTETETEIETESDSDLQESNKQTKKKQTKRKQTTKKQATKKQKNKRKNKSKKRTNTFFGFFGKKKQKKLEHQRKTSILKIQTFYRSYSSRLKYLDERKKYILVQAHLKRILQKKYYKMQKKRKNISEEILETEESYLRFLNLIVNHFMKPLQKESQLENHQIRTLFNGIESILAFTQLLRTNISTVISKWNANSCLGKIFIDLIKFSKVYITYVNNYNKGNELLKQLLKNNRKFSKFIKNQEKDDRCRRLDLGSMLIMPVQRLPRYIIFLEQLSKNTPFFHDDYEQIQNAYKMIVEVTTKVNEGKRDFENIQQMETIKQSLISNDLKMHHISQSPSCKFIKSYEAVIFEKREEVVERSILSFKVHLLTEQLWICSPKRGIFFNGGDQFELEYVIGFIFLHKIKKTRRGKIGLCYGKDSKKSIFLLFNNNITALDFFKHIKKYAHEKKKKAKKSSELKTQIVQKKIERFYSQSKIRTWRDVLLERQGNSPEHLKKKNNK</sequence>